<name>A0A0E9V187_ANGAN</name>
<dbReference type="EMBL" id="GBXM01036780">
    <property type="protein sequence ID" value="JAH71797.1"/>
    <property type="molecule type" value="Transcribed_RNA"/>
</dbReference>
<evidence type="ECO:0000313" key="1">
    <source>
        <dbReference type="EMBL" id="JAH71797.1"/>
    </source>
</evidence>
<reference evidence="1" key="2">
    <citation type="journal article" date="2015" name="Fish Shellfish Immunol.">
        <title>Early steps in the European eel (Anguilla anguilla)-Vibrio vulnificus interaction in the gills: Role of the RtxA13 toxin.</title>
        <authorList>
            <person name="Callol A."/>
            <person name="Pajuelo D."/>
            <person name="Ebbesson L."/>
            <person name="Teles M."/>
            <person name="MacKenzie S."/>
            <person name="Amaro C."/>
        </authorList>
    </citation>
    <scope>NUCLEOTIDE SEQUENCE</scope>
</reference>
<organism evidence="1">
    <name type="scientific">Anguilla anguilla</name>
    <name type="common">European freshwater eel</name>
    <name type="synonym">Muraena anguilla</name>
    <dbReference type="NCBI Taxonomy" id="7936"/>
    <lineage>
        <taxon>Eukaryota</taxon>
        <taxon>Metazoa</taxon>
        <taxon>Chordata</taxon>
        <taxon>Craniata</taxon>
        <taxon>Vertebrata</taxon>
        <taxon>Euteleostomi</taxon>
        <taxon>Actinopterygii</taxon>
        <taxon>Neopterygii</taxon>
        <taxon>Teleostei</taxon>
        <taxon>Anguilliformes</taxon>
        <taxon>Anguillidae</taxon>
        <taxon>Anguilla</taxon>
    </lineage>
</organism>
<reference evidence="1" key="1">
    <citation type="submission" date="2014-11" db="EMBL/GenBank/DDBJ databases">
        <authorList>
            <person name="Amaro Gonzalez C."/>
        </authorList>
    </citation>
    <scope>NUCLEOTIDE SEQUENCE</scope>
</reference>
<accession>A0A0E9V187</accession>
<dbReference type="AlphaFoldDB" id="A0A0E9V187"/>
<sequence length="39" mass="4704">MFHGPPTLKMVRTTVPDRNFTFKWTIFVYDQFTRPKAQT</sequence>
<proteinExistence type="predicted"/>
<protein>
    <submittedName>
        <fullName evidence="1">Uncharacterized protein</fullName>
    </submittedName>
</protein>